<evidence type="ECO:0000256" key="6">
    <source>
        <dbReference type="SAM" id="MobiDB-lite"/>
    </source>
</evidence>
<feature type="domain" description="Major facilitator superfamily (MFS) profile" evidence="8">
    <location>
        <begin position="52"/>
        <end position="466"/>
    </location>
</feature>
<keyword evidence="10" id="KW-1185">Reference proteome</keyword>
<evidence type="ECO:0000259" key="8">
    <source>
        <dbReference type="PROSITE" id="PS50850"/>
    </source>
</evidence>
<feature type="transmembrane region" description="Helical" evidence="7">
    <location>
        <begin position="409"/>
        <end position="430"/>
    </location>
</feature>
<keyword evidence="5 7" id="KW-0472">Membrane</keyword>
<dbReference type="AlphaFoldDB" id="A0A6A6EYX3"/>
<organism evidence="9 10">
    <name type="scientific">Cercospora zeae-maydis SCOH1-5</name>
    <dbReference type="NCBI Taxonomy" id="717836"/>
    <lineage>
        <taxon>Eukaryota</taxon>
        <taxon>Fungi</taxon>
        <taxon>Dikarya</taxon>
        <taxon>Ascomycota</taxon>
        <taxon>Pezizomycotina</taxon>
        <taxon>Dothideomycetes</taxon>
        <taxon>Dothideomycetidae</taxon>
        <taxon>Mycosphaerellales</taxon>
        <taxon>Mycosphaerellaceae</taxon>
        <taxon>Cercospora</taxon>
    </lineage>
</organism>
<evidence type="ECO:0000256" key="5">
    <source>
        <dbReference type="ARBA" id="ARBA00023136"/>
    </source>
</evidence>
<dbReference type="GO" id="GO:0016020">
    <property type="term" value="C:membrane"/>
    <property type="evidence" value="ECO:0007669"/>
    <property type="project" value="UniProtKB-SubCell"/>
</dbReference>
<feature type="transmembrane region" description="Helical" evidence="7">
    <location>
        <begin position="325"/>
        <end position="342"/>
    </location>
</feature>
<accession>A0A6A6EYX3</accession>
<feature type="transmembrane region" description="Helical" evidence="7">
    <location>
        <begin position="89"/>
        <end position="106"/>
    </location>
</feature>
<evidence type="ECO:0000256" key="4">
    <source>
        <dbReference type="ARBA" id="ARBA00022989"/>
    </source>
</evidence>
<dbReference type="PANTHER" id="PTHR43791">
    <property type="entry name" value="PERMEASE-RELATED"/>
    <property type="match status" value="1"/>
</dbReference>
<gene>
    <name evidence="9" type="ORF">CERZMDRAFT_103279</name>
</gene>
<reference evidence="9" key="1">
    <citation type="journal article" date="2020" name="Stud. Mycol.">
        <title>101 Dothideomycetes genomes: a test case for predicting lifestyles and emergence of pathogens.</title>
        <authorList>
            <person name="Haridas S."/>
            <person name="Albert R."/>
            <person name="Binder M."/>
            <person name="Bloem J."/>
            <person name="Labutti K."/>
            <person name="Salamov A."/>
            <person name="Andreopoulos B."/>
            <person name="Baker S."/>
            <person name="Barry K."/>
            <person name="Bills G."/>
            <person name="Bluhm B."/>
            <person name="Cannon C."/>
            <person name="Castanera R."/>
            <person name="Culley D."/>
            <person name="Daum C."/>
            <person name="Ezra D."/>
            <person name="Gonzalez J."/>
            <person name="Henrissat B."/>
            <person name="Kuo A."/>
            <person name="Liang C."/>
            <person name="Lipzen A."/>
            <person name="Lutzoni F."/>
            <person name="Magnuson J."/>
            <person name="Mondo S."/>
            <person name="Nolan M."/>
            <person name="Ohm R."/>
            <person name="Pangilinan J."/>
            <person name="Park H.-J."/>
            <person name="Ramirez L."/>
            <person name="Alfaro M."/>
            <person name="Sun H."/>
            <person name="Tritt A."/>
            <person name="Yoshinaga Y."/>
            <person name="Zwiers L.-H."/>
            <person name="Turgeon B."/>
            <person name="Goodwin S."/>
            <person name="Spatafora J."/>
            <person name="Crous P."/>
            <person name="Grigoriev I."/>
        </authorList>
    </citation>
    <scope>NUCLEOTIDE SEQUENCE</scope>
    <source>
        <strain evidence="9">SCOH1-5</strain>
    </source>
</reference>
<sequence length="502" mass="55495">MVSTPSGRDDEKTSHSTEHVGSDVASGHDSTPEVHFDPEAEKRLRRKIDIYIVPTVALLYLFCFIDRANIGNARLAGLEKDLGLTGYDYNFVLTTFYISYIVFEIPSNLACKYFGPGWFIPSISLGFGATSVACAFTHDRAQIAGVRFVLGLFEAGMLPGIAYYLSRWYRRKELAFRLALYIVMAPLAGAFGGLLASGILTLDSFGTVRSWRMIFAIEGVITIGISLIAFITLTDRPATARWLTEEEKALAEARIRSERVGTTEVLDKIDTKKILLGIFNPVVLATSFIFLLDNITVQGLAFFAPTIVRTIYPGHTVVQQQLRTVPPYIVGAVATLVIPYFSGKTDRRVLYFVGSAPLMMIGYIMFLASTDGQVRYGAIFIIAIGAFSFGSLCNAQVSANVVTDTARSSAIGTNVMLGNVGGLISTWAFLPFDGPNFPIGNGLNLATSSTILLSSLALWFWIRWDNTKRDRDHRVPEQELEGLGRTEIEDLDWKHPAFRWRE</sequence>
<dbReference type="FunFam" id="1.20.1250.20:FF:000013">
    <property type="entry name" value="MFS general substrate transporter"/>
    <property type="match status" value="1"/>
</dbReference>
<evidence type="ECO:0000256" key="1">
    <source>
        <dbReference type="ARBA" id="ARBA00004141"/>
    </source>
</evidence>
<feature type="transmembrane region" description="Helical" evidence="7">
    <location>
        <begin position="118"/>
        <end position="138"/>
    </location>
</feature>
<feature type="region of interest" description="Disordered" evidence="6">
    <location>
        <begin position="1"/>
        <end position="35"/>
    </location>
</feature>
<dbReference type="Pfam" id="PF07690">
    <property type="entry name" value="MFS_1"/>
    <property type="match status" value="1"/>
</dbReference>
<feature type="transmembrane region" description="Helical" evidence="7">
    <location>
        <begin position="144"/>
        <end position="166"/>
    </location>
</feature>
<dbReference type="Gene3D" id="1.20.1250.20">
    <property type="entry name" value="MFS general substrate transporter like domains"/>
    <property type="match status" value="2"/>
</dbReference>
<dbReference type="PANTHER" id="PTHR43791:SF48">
    <property type="entry name" value="TRANSPORTER, PUTATIVE (AFU_ORTHOLOGUE AFUA_4G01000)-RELATED"/>
    <property type="match status" value="1"/>
</dbReference>
<dbReference type="OrthoDB" id="2985014at2759"/>
<evidence type="ECO:0000256" key="2">
    <source>
        <dbReference type="ARBA" id="ARBA00022448"/>
    </source>
</evidence>
<comment type="subcellular location">
    <subcellularLocation>
        <location evidence="1">Membrane</location>
        <topology evidence="1">Multi-pass membrane protein</topology>
    </subcellularLocation>
</comment>
<dbReference type="PROSITE" id="PS50850">
    <property type="entry name" value="MFS"/>
    <property type="match status" value="1"/>
</dbReference>
<dbReference type="EMBL" id="ML992717">
    <property type="protein sequence ID" value="KAF2206616.1"/>
    <property type="molecule type" value="Genomic_DNA"/>
</dbReference>
<dbReference type="InterPro" id="IPR011701">
    <property type="entry name" value="MFS"/>
</dbReference>
<keyword evidence="4 7" id="KW-1133">Transmembrane helix</keyword>
<keyword evidence="2" id="KW-0813">Transport</keyword>
<name>A0A6A6EYX3_9PEZI</name>
<feature type="transmembrane region" description="Helical" evidence="7">
    <location>
        <begin position="274"/>
        <end position="292"/>
    </location>
</feature>
<feature type="transmembrane region" description="Helical" evidence="7">
    <location>
        <begin position="178"/>
        <end position="201"/>
    </location>
</feature>
<dbReference type="InterPro" id="IPR020846">
    <property type="entry name" value="MFS_dom"/>
</dbReference>
<evidence type="ECO:0000313" key="10">
    <source>
        <dbReference type="Proteomes" id="UP000799539"/>
    </source>
</evidence>
<feature type="transmembrane region" description="Helical" evidence="7">
    <location>
        <begin position="349"/>
        <end position="368"/>
    </location>
</feature>
<evidence type="ECO:0000313" key="9">
    <source>
        <dbReference type="EMBL" id="KAF2206616.1"/>
    </source>
</evidence>
<feature type="compositionally biased region" description="Basic and acidic residues" evidence="6">
    <location>
        <begin position="7"/>
        <end position="21"/>
    </location>
</feature>
<feature type="transmembrane region" description="Helical" evidence="7">
    <location>
        <begin position="442"/>
        <end position="462"/>
    </location>
</feature>
<protein>
    <recommendedName>
        <fullName evidence="8">Major facilitator superfamily (MFS) profile domain-containing protein</fullName>
    </recommendedName>
</protein>
<dbReference type="GO" id="GO:0022857">
    <property type="term" value="F:transmembrane transporter activity"/>
    <property type="evidence" value="ECO:0007669"/>
    <property type="project" value="InterPro"/>
</dbReference>
<evidence type="ECO:0000256" key="3">
    <source>
        <dbReference type="ARBA" id="ARBA00022692"/>
    </source>
</evidence>
<feature type="transmembrane region" description="Helical" evidence="7">
    <location>
        <begin position="374"/>
        <end position="397"/>
    </location>
</feature>
<dbReference type="Proteomes" id="UP000799539">
    <property type="component" value="Unassembled WGS sequence"/>
</dbReference>
<evidence type="ECO:0000256" key="7">
    <source>
        <dbReference type="SAM" id="Phobius"/>
    </source>
</evidence>
<feature type="transmembrane region" description="Helical" evidence="7">
    <location>
        <begin position="50"/>
        <end position="69"/>
    </location>
</feature>
<dbReference type="InterPro" id="IPR036259">
    <property type="entry name" value="MFS_trans_sf"/>
</dbReference>
<proteinExistence type="predicted"/>
<keyword evidence="3 7" id="KW-0812">Transmembrane</keyword>
<feature type="transmembrane region" description="Helical" evidence="7">
    <location>
        <begin position="213"/>
        <end position="233"/>
    </location>
</feature>
<dbReference type="FunFam" id="1.20.1250.20:FF:000034">
    <property type="entry name" value="MFS general substrate transporter"/>
    <property type="match status" value="1"/>
</dbReference>
<dbReference type="SUPFAM" id="SSF103473">
    <property type="entry name" value="MFS general substrate transporter"/>
    <property type="match status" value="1"/>
</dbReference>